<dbReference type="InterPro" id="IPR010663">
    <property type="entry name" value="Znf_FPG/IleRS"/>
</dbReference>
<keyword evidence="5 10" id="KW-0067">ATP-binding</keyword>
<dbReference type="CDD" id="cd07960">
    <property type="entry name" value="Anticodon_Ia_Ile_BEm"/>
    <property type="match status" value="1"/>
</dbReference>
<dbReference type="NCBIfam" id="TIGR00392">
    <property type="entry name" value="ileS"/>
    <property type="match status" value="1"/>
</dbReference>
<keyword evidence="6 10" id="KW-0648">Protein biosynthesis</keyword>
<dbReference type="Gene3D" id="3.90.740.10">
    <property type="entry name" value="Valyl/Leucyl/Isoleucyl-tRNA synthetase, editing domain"/>
    <property type="match status" value="1"/>
</dbReference>
<feature type="binding site" evidence="10">
    <location>
        <position position="576"/>
    </location>
    <ligand>
        <name>L-isoleucyl-5'-AMP</name>
        <dbReference type="ChEBI" id="CHEBI:178002"/>
    </ligand>
</feature>
<evidence type="ECO:0000259" key="14">
    <source>
        <dbReference type="Pfam" id="PF08264"/>
    </source>
</evidence>
<dbReference type="GO" id="GO:0004822">
    <property type="term" value="F:isoleucine-tRNA ligase activity"/>
    <property type="evidence" value="ECO:0007669"/>
    <property type="project" value="UniProtKB-UniRule"/>
</dbReference>
<dbReference type="Pfam" id="PF08264">
    <property type="entry name" value="Anticodon_1"/>
    <property type="match status" value="1"/>
</dbReference>
<dbReference type="PANTHER" id="PTHR42765:SF1">
    <property type="entry name" value="ISOLEUCINE--TRNA LIGASE, MITOCHONDRIAL"/>
    <property type="match status" value="1"/>
</dbReference>
<feature type="domain" description="Methionyl/Valyl/Leucyl/Isoleucyl-tRNA synthetase anticodon-binding" evidence="14">
    <location>
        <begin position="700"/>
        <end position="863"/>
    </location>
</feature>
<comment type="caution">
    <text evidence="15">The sequence shown here is derived from an EMBL/GenBank/DDBJ whole genome shotgun (WGS) entry which is preliminary data.</text>
</comment>
<dbReference type="Pfam" id="PF00133">
    <property type="entry name" value="tRNA-synt_1"/>
    <property type="match status" value="1"/>
</dbReference>
<evidence type="ECO:0000256" key="1">
    <source>
        <dbReference type="ARBA" id="ARBA00006887"/>
    </source>
</evidence>
<protein>
    <recommendedName>
        <fullName evidence="10">Isoleucine--tRNA ligase</fullName>
        <ecNumber evidence="10">6.1.1.5</ecNumber>
    </recommendedName>
    <alternativeName>
        <fullName evidence="10">Isoleucyl-tRNA synthetase</fullName>
        <shortName evidence="10">IleRS</shortName>
    </alternativeName>
</protein>
<evidence type="ECO:0000256" key="10">
    <source>
        <dbReference type="HAMAP-Rule" id="MF_02002"/>
    </source>
</evidence>
<organism evidence="15 16">
    <name type="scientific">Adlercreutzia equolifaciens subsp. celatus</name>
    <dbReference type="NCBI Taxonomy" id="394340"/>
    <lineage>
        <taxon>Bacteria</taxon>
        <taxon>Bacillati</taxon>
        <taxon>Actinomycetota</taxon>
        <taxon>Coriobacteriia</taxon>
        <taxon>Eggerthellales</taxon>
        <taxon>Eggerthellaceae</taxon>
        <taxon>Adlercreutzia</taxon>
    </lineage>
</organism>
<feature type="short sequence motif" description="'HIGH' region" evidence="10">
    <location>
        <begin position="59"/>
        <end position="69"/>
    </location>
</feature>
<dbReference type="Gene3D" id="3.40.50.620">
    <property type="entry name" value="HUPs"/>
    <property type="match status" value="2"/>
</dbReference>
<name>A0A369P697_9ACTN</name>
<keyword evidence="10" id="KW-0479">Metal-binding</keyword>
<dbReference type="InterPro" id="IPR023585">
    <property type="entry name" value="Ile-tRNA-ligase_type1"/>
</dbReference>
<feature type="short sequence motif" description="'KMSKS' region" evidence="10">
    <location>
        <begin position="617"/>
        <end position="621"/>
    </location>
</feature>
<evidence type="ECO:0000313" key="16">
    <source>
        <dbReference type="Proteomes" id="UP000253805"/>
    </source>
</evidence>
<feature type="region of interest" description="Disordered" evidence="11">
    <location>
        <begin position="1"/>
        <end position="21"/>
    </location>
</feature>
<dbReference type="GO" id="GO:0006428">
    <property type="term" value="P:isoleucyl-tRNA aminoacylation"/>
    <property type="evidence" value="ECO:0007669"/>
    <property type="project" value="UniProtKB-UniRule"/>
</dbReference>
<dbReference type="InterPro" id="IPR013155">
    <property type="entry name" value="M/V/L/I-tRNA-synth_anticd-bd"/>
</dbReference>
<dbReference type="RefSeq" id="WP_114548378.1">
    <property type="nucleotide sequence ID" value="NZ_PPUT01000002.1"/>
</dbReference>
<comment type="function">
    <text evidence="8 10">Catalyzes the attachment of isoleucine to tRNA(Ile). As IleRS can inadvertently accommodate and process structurally similar amino acids such as valine, to avoid such errors it has two additional distinct tRNA(Ile)-dependent editing activities. One activity is designated as 'pretransfer' editing and involves the hydrolysis of activated Val-AMP. The other activity is designated 'posttransfer' editing and involves deacylation of mischarged Val-tRNA(Ile).</text>
</comment>
<dbReference type="Gene3D" id="1.10.10.830">
    <property type="entry name" value="Ile-tRNA synthetase CP2 domain-like"/>
    <property type="match status" value="1"/>
</dbReference>
<dbReference type="AlphaFoldDB" id="A0A369P697"/>
<dbReference type="InterPro" id="IPR001412">
    <property type="entry name" value="aa-tRNA-synth_I_CS"/>
</dbReference>
<dbReference type="EC" id="6.1.1.5" evidence="10"/>
<dbReference type="Gene3D" id="1.10.730.20">
    <property type="match status" value="1"/>
</dbReference>
<sequence length="948" mass="105760">MSNSYKDTMNLPETDFPMRGNLPAREPERLAQWQEMDIYRRVLEKNADGKPFVLHDGPPYANGPIHIGHAFNKILKDFVVKSHAQRGYFTPYIPGWDCHGQPIEHMVEVTLGPEKMAEISQVELRQRCREWAEKYVDIQRNGFKRLGVNADWEHPYLTFIPNYEAGNVEIFKDLYLKGSVYRGRKPIHWCTHCHTALAEAEIEYGDEVSPSIYVKFKLDAMPGVFEASGAEGAAYLLIWTTTPWTLPANTAVSLAPDADYVMVTVGGDNLIMAKELVETVAEVAGWEDYDFVRGADGEPVTLTGKQLFGLTYTAPVRRDIKGTVIYGDHVTLDTGTGAVHTAPGHGQDDYLVALEFDIPMLMPVDDNGVFTGEAGQFAGLSTDEANPVIIDWLREQGTLVAEKKINHSYPHCWRCHEPVIFRATDQWFVSMDKNALREDALRAINSEVKWIPAWAKNRIGAMVADRPDWCISRQRSWGVPIPVFKCAKCGNTVATAETFDAVIELFNTKGADAWFTEAPSDYLPRGTKCEVCGGTELIPEKDILDVWWESGVSHTSVCRHRAEADGLTFPADMYLEGSDQHRGWFQSSLLTSIGAYGVPPYRSVMHCGFTVDEEGRKMSKSLGNGIDPEEMCNKFGADVLRLWVSSCDYSQDVSISENILKQVSDAYRRFRNTFRFLLGNLNDFTPDDFVGDWDALEPLDQWAMVRLSQLLADVEAAYESYRFNSVYRALYDYVNDISAVYMDVTKDRLYAEAPASPRRRAVQTVLMNILEVLVRVMAPILSFTTDEVWECYPPAFRDIEGREASVQLAGWPTARDFVPALPADAGAQVATMEEMMAVREVVTKALEEARNEKIIGKSQEASLTVTAPAALVATAGSFDPSVFEELFIVASVQFVEGDGDEITAAVTAAEGEKCPRCWNIRELGGNPDHPDVCERCGDALDAIEGGAE</sequence>
<dbReference type="GO" id="GO:0005829">
    <property type="term" value="C:cytosol"/>
    <property type="evidence" value="ECO:0007669"/>
    <property type="project" value="TreeGrafter"/>
</dbReference>
<dbReference type="InterPro" id="IPR009080">
    <property type="entry name" value="tRNAsynth_Ia_anticodon-bd"/>
</dbReference>
<evidence type="ECO:0000256" key="2">
    <source>
        <dbReference type="ARBA" id="ARBA00022490"/>
    </source>
</evidence>
<dbReference type="SUPFAM" id="SSF50677">
    <property type="entry name" value="ValRS/IleRS/LeuRS editing domain"/>
    <property type="match status" value="1"/>
</dbReference>
<dbReference type="PRINTS" id="PR00984">
    <property type="entry name" value="TRNASYNTHILE"/>
</dbReference>
<comment type="subunit">
    <text evidence="10">Monomer.</text>
</comment>
<dbReference type="Pfam" id="PF06827">
    <property type="entry name" value="zf-FPG_IleRS"/>
    <property type="match status" value="1"/>
</dbReference>
<keyword evidence="3 10" id="KW-0436">Ligase</keyword>
<evidence type="ECO:0000313" key="15">
    <source>
        <dbReference type="EMBL" id="RDC46669.1"/>
    </source>
</evidence>
<dbReference type="EMBL" id="PPUT01000002">
    <property type="protein sequence ID" value="RDC46669.1"/>
    <property type="molecule type" value="Genomic_DNA"/>
</dbReference>
<evidence type="ECO:0000256" key="11">
    <source>
        <dbReference type="SAM" id="MobiDB-lite"/>
    </source>
</evidence>
<reference evidence="15 16" key="1">
    <citation type="journal article" date="2018" name="Elife">
        <title>Discovery and characterization of a prevalent human gut bacterial enzyme sufficient for the inactivation of a family of plant toxins.</title>
        <authorList>
            <person name="Koppel N."/>
            <person name="Bisanz J.E."/>
            <person name="Pandelia M.E."/>
            <person name="Turnbaugh P.J."/>
            <person name="Balskus E.P."/>
        </authorList>
    </citation>
    <scope>NUCLEOTIDE SEQUENCE [LARGE SCALE GENOMIC DNA]</scope>
    <source>
        <strain evidence="15 16">OB21 GAM 11</strain>
    </source>
</reference>
<evidence type="ECO:0000256" key="5">
    <source>
        <dbReference type="ARBA" id="ARBA00022840"/>
    </source>
</evidence>
<keyword evidence="7 10" id="KW-0030">Aminoacyl-tRNA synthetase</keyword>
<dbReference type="InterPro" id="IPR009008">
    <property type="entry name" value="Val/Leu/Ile-tRNA-synth_edit"/>
</dbReference>
<proteinExistence type="inferred from homology"/>
<dbReference type="PROSITE" id="PS00178">
    <property type="entry name" value="AA_TRNA_LIGASE_I"/>
    <property type="match status" value="1"/>
</dbReference>
<evidence type="ECO:0000256" key="4">
    <source>
        <dbReference type="ARBA" id="ARBA00022741"/>
    </source>
</evidence>
<dbReference type="PANTHER" id="PTHR42765">
    <property type="entry name" value="SOLEUCYL-TRNA SYNTHETASE"/>
    <property type="match status" value="1"/>
</dbReference>
<dbReference type="InterPro" id="IPR002301">
    <property type="entry name" value="Ile-tRNA-ligase"/>
</dbReference>
<comment type="similarity">
    <text evidence="1 10">Belongs to the class-I aminoacyl-tRNA synthetase family. IleS type 1 subfamily.</text>
</comment>
<feature type="binding site" evidence="10">
    <location>
        <position position="933"/>
    </location>
    <ligand>
        <name>Zn(2+)</name>
        <dbReference type="ChEBI" id="CHEBI:29105"/>
    </ligand>
</feature>
<comment type="subcellular location">
    <subcellularLocation>
        <location evidence="10">Cytoplasm</location>
    </subcellularLocation>
</comment>
<dbReference type="GO" id="GO:0008270">
    <property type="term" value="F:zinc ion binding"/>
    <property type="evidence" value="ECO:0007669"/>
    <property type="project" value="UniProtKB-UniRule"/>
</dbReference>
<dbReference type="Proteomes" id="UP000253805">
    <property type="component" value="Unassembled WGS sequence"/>
</dbReference>
<dbReference type="InterPro" id="IPR014729">
    <property type="entry name" value="Rossmann-like_a/b/a_fold"/>
</dbReference>
<keyword evidence="2 10" id="KW-0963">Cytoplasm</keyword>
<accession>A0A369P697</accession>
<dbReference type="GO" id="GO:0005524">
    <property type="term" value="F:ATP binding"/>
    <property type="evidence" value="ECO:0007669"/>
    <property type="project" value="UniProtKB-UniRule"/>
</dbReference>
<evidence type="ECO:0000256" key="8">
    <source>
        <dbReference type="ARBA" id="ARBA00025217"/>
    </source>
</evidence>
<evidence type="ECO:0000259" key="12">
    <source>
        <dbReference type="Pfam" id="PF00133"/>
    </source>
</evidence>
<comment type="cofactor">
    <cofactor evidence="10">
        <name>Zn(2+)</name>
        <dbReference type="ChEBI" id="CHEBI:29105"/>
    </cofactor>
    <text evidence="10">Binds 1 zinc ion per subunit.</text>
</comment>
<dbReference type="InterPro" id="IPR033708">
    <property type="entry name" value="Anticodon_Ile_BEm"/>
</dbReference>
<feature type="domain" description="Zinc finger FPG/IleRS-type" evidence="13">
    <location>
        <begin position="911"/>
        <end position="936"/>
    </location>
</feature>
<feature type="binding site" evidence="10">
    <location>
        <position position="936"/>
    </location>
    <ligand>
        <name>Zn(2+)</name>
        <dbReference type="ChEBI" id="CHEBI:29105"/>
    </ligand>
</feature>
<dbReference type="InterPro" id="IPR002300">
    <property type="entry name" value="aa-tRNA-synth_Ia"/>
</dbReference>
<evidence type="ECO:0000259" key="13">
    <source>
        <dbReference type="Pfam" id="PF06827"/>
    </source>
</evidence>
<feature type="domain" description="Aminoacyl-tRNA synthetase class Ia" evidence="12">
    <location>
        <begin position="29"/>
        <end position="656"/>
    </location>
</feature>
<evidence type="ECO:0000256" key="7">
    <source>
        <dbReference type="ARBA" id="ARBA00023146"/>
    </source>
</evidence>
<feature type="binding site" evidence="10">
    <location>
        <position position="914"/>
    </location>
    <ligand>
        <name>Zn(2+)</name>
        <dbReference type="ChEBI" id="CHEBI:29105"/>
    </ligand>
</feature>
<dbReference type="GO" id="GO:0002161">
    <property type="term" value="F:aminoacyl-tRNA deacylase activity"/>
    <property type="evidence" value="ECO:0007669"/>
    <property type="project" value="InterPro"/>
</dbReference>
<keyword evidence="4 10" id="KW-0547">Nucleotide-binding</keyword>
<evidence type="ECO:0000256" key="6">
    <source>
        <dbReference type="ARBA" id="ARBA00022917"/>
    </source>
</evidence>
<gene>
    <name evidence="10" type="primary">ileS</name>
    <name evidence="15" type="ORF">C1850_01755</name>
</gene>
<comment type="domain">
    <text evidence="10">IleRS has two distinct active sites: one for aminoacylation and one for editing. The misactivated valine is translocated from the active site to the editing site, which sterically excludes the correctly activated isoleucine. The single editing site contains two valyl binding pockets, one specific for each substrate (Val-AMP or Val-tRNA(Ile)).</text>
</comment>
<dbReference type="GO" id="GO:0000049">
    <property type="term" value="F:tRNA binding"/>
    <property type="evidence" value="ECO:0007669"/>
    <property type="project" value="InterPro"/>
</dbReference>
<evidence type="ECO:0000256" key="9">
    <source>
        <dbReference type="ARBA" id="ARBA00048359"/>
    </source>
</evidence>
<comment type="catalytic activity">
    <reaction evidence="9 10">
        <text>tRNA(Ile) + L-isoleucine + ATP = L-isoleucyl-tRNA(Ile) + AMP + diphosphate</text>
        <dbReference type="Rhea" id="RHEA:11060"/>
        <dbReference type="Rhea" id="RHEA-COMP:9666"/>
        <dbReference type="Rhea" id="RHEA-COMP:9695"/>
        <dbReference type="ChEBI" id="CHEBI:30616"/>
        <dbReference type="ChEBI" id="CHEBI:33019"/>
        <dbReference type="ChEBI" id="CHEBI:58045"/>
        <dbReference type="ChEBI" id="CHEBI:78442"/>
        <dbReference type="ChEBI" id="CHEBI:78528"/>
        <dbReference type="ChEBI" id="CHEBI:456215"/>
        <dbReference type="EC" id="6.1.1.5"/>
    </reaction>
</comment>
<dbReference type="SUPFAM" id="SSF52374">
    <property type="entry name" value="Nucleotidylyl transferase"/>
    <property type="match status" value="1"/>
</dbReference>
<dbReference type="SUPFAM" id="SSF47323">
    <property type="entry name" value="Anticodon-binding domain of a subclass of class I aminoacyl-tRNA synthetases"/>
    <property type="match status" value="1"/>
</dbReference>
<dbReference type="HAMAP" id="MF_02002">
    <property type="entry name" value="Ile_tRNA_synth_type1"/>
    <property type="match status" value="1"/>
</dbReference>
<feature type="binding site" evidence="10">
    <location>
        <position position="620"/>
    </location>
    <ligand>
        <name>ATP</name>
        <dbReference type="ChEBI" id="CHEBI:30616"/>
    </ligand>
</feature>
<evidence type="ECO:0000256" key="3">
    <source>
        <dbReference type="ARBA" id="ARBA00022598"/>
    </source>
</evidence>
<keyword evidence="10" id="KW-0862">Zinc</keyword>
<dbReference type="InterPro" id="IPR050081">
    <property type="entry name" value="Ile-tRNA_ligase"/>
</dbReference>
<feature type="binding site" evidence="10">
    <location>
        <position position="917"/>
    </location>
    <ligand>
        <name>Zn(2+)</name>
        <dbReference type="ChEBI" id="CHEBI:29105"/>
    </ligand>
</feature>